<dbReference type="EMBL" id="FNBE01000008">
    <property type="protein sequence ID" value="SDF98223.1"/>
    <property type="molecule type" value="Genomic_DNA"/>
</dbReference>
<organism evidence="3 4">
    <name type="scientific">Pseudonocardia oroxyli</name>
    <dbReference type="NCBI Taxonomy" id="366584"/>
    <lineage>
        <taxon>Bacteria</taxon>
        <taxon>Bacillati</taxon>
        <taxon>Actinomycetota</taxon>
        <taxon>Actinomycetes</taxon>
        <taxon>Pseudonocardiales</taxon>
        <taxon>Pseudonocardiaceae</taxon>
        <taxon>Pseudonocardia</taxon>
    </lineage>
</organism>
<dbReference type="Gene3D" id="1.10.260.40">
    <property type="entry name" value="lambda repressor-like DNA-binding domains"/>
    <property type="match status" value="1"/>
</dbReference>
<gene>
    <name evidence="3" type="ORF">SAMN05216377_10890</name>
</gene>
<evidence type="ECO:0000259" key="2">
    <source>
        <dbReference type="PROSITE" id="PS50943"/>
    </source>
</evidence>
<dbReference type="AlphaFoldDB" id="A0A1G7QI79"/>
<dbReference type="OrthoDB" id="3403264at2"/>
<evidence type="ECO:0000256" key="1">
    <source>
        <dbReference type="SAM" id="MobiDB-lite"/>
    </source>
</evidence>
<protein>
    <submittedName>
        <fullName evidence="3">Helix-turn-helix domain-containing protein</fullName>
    </submittedName>
</protein>
<evidence type="ECO:0000313" key="3">
    <source>
        <dbReference type="EMBL" id="SDF98223.1"/>
    </source>
</evidence>
<dbReference type="CDD" id="cd00093">
    <property type="entry name" value="HTH_XRE"/>
    <property type="match status" value="1"/>
</dbReference>
<proteinExistence type="predicted"/>
<keyword evidence="4" id="KW-1185">Reference proteome</keyword>
<evidence type="ECO:0000313" key="4">
    <source>
        <dbReference type="Proteomes" id="UP000198967"/>
    </source>
</evidence>
<name>A0A1G7QI79_PSEOR</name>
<feature type="domain" description="HTH cro/C1-type" evidence="2">
    <location>
        <begin position="46"/>
        <end position="92"/>
    </location>
</feature>
<dbReference type="GO" id="GO:0003677">
    <property type="term" value="F:DNA binding"/>
    <property type="evidence" value="ECO:0007669"/>
    <property type="project" value="InterPro"/>
</dbReference>
<dbReference type="InterPro" id="IPR001387">
    <property type="entry name" value="Cro/C1-type_HTH"/>
</dbReference>
<feature type="compositionally biased region" description="Basic and acidic residues" evidence="1">
    <location>
        <begin position="1"/>
        <end position="16"/>
    </location>
</feature>
<dbReference type="Pfam" id="PF13560">
    <property type="entry name" value="HTH_31"/>
    <property type="match status" value="1"/>
</dbReference>
<dbReference type="STRING" id="366584.SAMN05216377_10890"/>
<dbReference type="Proteomes" id="UP000198967">
    <property type="component" value="Unassembled WGS sequence"/>
</dbReference>
<feature type="region of interest" description="Disordered" evidence="1">
    <location>
        <begin position="1"/>
        <end position="42"/>
    </location>
</feature>
<dbReference type="InterPro" id="IPR010982">
    <property type="entry name" value="Lambda_DNA-bd_dom_sf"/>
</dbReference>
<dbReference type="PROSITE" id="PS50943">
    <property type="entry name" value="HTH_CROC1"/>
    <property type="match status" value="1"/>
</dbReference>
<dbReference type="RefSeq" id="WP_093083829.1">
    <property type="nucleotide sequence ID" value="NZ_FNBE01000008.1"/>
</dbReference>
<reference evidence="3 4" key="1">
    <citation type="submission" date="2016-10" db="EMBL/GenBank/DDBJ databases">
        <authorList>
            <person name="de Groot N.N."/>
        </authorList>
    </citation>
    <scope>NUCLEOTIDE SEQUENCE [LARGE SCALE GENOMIC DNA]</scope>
    <source>
        <strain evidence="3 4">CGMCC 4.3143</strain>
    </source>
</reference>
<dbReference type="SMART" id="SM00530">
    <property type="entry name" value="HTH_XRE"/>
    <property type="match status" value="1"/>
</dbReference>
<sequence>MPDERDTHSPDTHSPDIHSPGTHSPGTHPTTTDDPPPRALDVSGLVRAVRRRTRLNQRELAERAGVSRTTIGRIEARRLHPTVPVLEQILAVDGLVLVAADRGARVVEPMRDVPGGGLLDGADRRFPAHEDLVLLTDPGGTWWGDKYGLARPPETFHRSRGHRDAVRRHSQWDTRVHLFRAAPRPMTEQEWLRRHPEEG</sequence>
<feature type="compositionally biased region" description="Low complexity" evidence="1">
    <location>
        <begin position="19"/>
        <end position="33"/>
    </location>
</feature>
<accession>A0A1G7QI79</accession>
<dbReference type="SUPFAM" id="SSF47413">
    <property type="entry name" value="lambda repressor-like DNA-binding domains"/>
    <property type="match status" value="1"/>
</dbReference>